<dbReference type="EMBL" id="RYZH01000027">
    <property type="protein sequence ID" value="RUL87011.1"/>
    <property type="molecule type" value="Genomic_DNA"/>
</dbReference>
<feature type="signal peptide" evidence="1">
    <location>
        <begin position="1"/>
        <end position="22"/>
    </location>
</feature>
<sequence>MRSLVAVLLVGLIAACPLVCEAAGSDQSLHQCQPDTTCDEPGAPDPAPCSDDGGNCICSGAIQGVGVRVSDHDPTPLPTPTLFALPAPGLRQPLSPYLARDGAAAGPGRFGDSGTVRALIQVYRC</sequence>
<dbReference type="Proteomes" id="UP000280296">
    <property type="component" value="Unassembled WGS sequence"/>
</dbReference>
<keyword evidence="1" id="KW-0732">Signal</keyword>
<comment type="caution">
    <text evidence="2">The sequence shown here is derived from an EMBL/GenBank/DDBJ whole genome shotgun (WGS) entry which is preliminary data.</text>
</comment>
<protein>
    <submittedName>
        <fullName evidence="2">Uncharacterized protein</fullName>
    </submittedName>
</protein>
<reference evidence="2 3" key="1">
    <citation type="submission" date="2018-12" db="EMBL/GenBank/DDBJ databases">
        <authorList>
            <person name="Toschakov S.V."/>
        </authorList>
    </citation>
    <scope>NUCLEOTIDE SEQUENCE [LARGE SCALE GENOMIC DNA]</scope>
    <source>
        <strain evidence="2 3">GM2012</strain>
    </source>
</reference>
<evidence type="ECO:0000313" key="3">
    <source>
        <dbReference type="Proteomes" id="UP000280296"/>
    </source>
</evidence>
<evidence type="ECO:0000313" key="2">
    <source>
        <dbReference type="EMBL" id="RUL87011.1"/>
    </source>
</evidence>
<dbReference type="AlphaFoldDB" id="A0A432MI16"/>
<dbReference type="RefSeq" id="WP_126726197.1">
    <property type="nucleotide sequence ID" value="NZ_RYZH01000027.1"/>
</dbReference>
<dbReference type="PROSITE" id="PS51257">
    <property type="entry name" value="PROKAR_LIPOPROTEIN"/>
    <property type="match status" value="1"/>
</dbReference>
<keyword evidence="3" id="KW-1185">Reference proteome</keyword>
<evidence type="ECO:0000256" key="1">
    <source>
        <dbReference type="SAM" id="SignalP"/>
    </source>
</evidence>
<reference evidence="2 3" key="2">
    <citation type="submission" date="2019-01" db="EMBL/GenBank/DDBJ databases">
        <title>Tautonia sociabilis, a novel thermotolerant planctomycete of Isosphaeraceae family, isolated from a 4000 m deep subterranean habitat.</title>
        <authorList>
            <person name="Kovaleva O.L."/>
            <person name="Elcheninov A.G."/>
            <person name="Van Heerden E."/>
            <person name="Toshchakov S.V."/>
            <person name="Novikov A."/>
            <person name="Bonch-Osmolovskaya E.A."/>
            <person name="Kublanov I.V."/>
        </authorList>
    </citation>
    <scope>NUCLEOTIDE SEQUENCE [LARGE SCALE GENOMIC DNA]</scope>
    <source>
        <strain evidence="2 3">GM2012</strain>
    </source>
</reference>
<accession>A0A432MI16</accession>
<dbReference type="OrthoDB" id="290074at2"/>
<name>A0A432MI16_9BACT</name>
<proteinExistence type="predicted"/>
<feature type="chain" id="PRO_5019201089" evidence="1">
    <location>
        <begin position="23"/>
        <end position="125"/>
    </location>
</feature>
<gene>
    <name evidence="2" type="ORF">TsocGM_14535</name>
</gene>
<organism evidence="2 3">
    <name type="scientific">Tautonia sociabilis</name>
    <dbReference type="NCBI Taxonomy" id="2080755"/>
    <lineage>
        <taxon>Bacteria</taxon>
        <taxon>Pseudomonadati</taxon>
        <taxon>Planctomycetota</taxon>
        <taxon>Planctomycetia</taxon>
        <taxon>Isosphaerales</taxon>
        <taxon>Isosphaeraceae</taxon>
        <taxon>Tautonia</taxon>
    </lineage>
</organism>